<protein>
    <submittedName>
        <fullName evidence="3 4 5">F-box protein SKIP23</fullName>
    </submittedName>
</protein>
<name>A0A9R0J2Q8_SPIOL</name>
<proteinExistence type="predicted"/>
<dbReference type="SUPFAM" id="SSF75011">
    <property type="entry name" value="3-carboxy-cis,cis-mucoante lactonizing enzyme"/>
    <property type="match status" value="1"/>
</dbReference>
<dbReference type="KEGG" id="soe:110798730"/>
<reference evidence="3 4" key="2">
    <citation type="submission" date="2025-04" db="UniProtKB">
        <authorList>
            <consortium name="RefSeq"/>
        </authorList>
    </citation>
    <scope>IDENTIFICATION</scope>
    <source>
        <tissue evidence="5">Leaf</tissue>
    </source>
</reference>
<dbReference type="Proteomes" id="UP000813463">
    <property type="component" value="Chromosome 2"/>
</dbReference>
<evidence type="ECO:0000259" key="1">
    <source>
        <dbReference type="Pfam" id="PF03478"/>
    </source>
</evidence>
<dbReference type="InterPro" id="IPR005174">
    <property type="entry name" value="KIB1-4_b-propeller"/>
</dbReference>
<reference evidence="2" key="1">
    <citation type="journal article" date="2021" name="Nat. Commun.">
        <title>Genomic analyses provide insights into spinach domestication and the genetic basis of agronomic traits.</title>
        <authorList>
            <person name="Cai X."/>
            <person name="Sun X."/>
            <person name="Xu C."/>
            <person name="Sun H."/>
            <person name="Wang X."/>
            <person name="Ge C."/>
            <person name="Zhang Z."/>
            <person name="Wang Q."/>
            <person name="Fei Z."/>
            <person name="Jiao C."/>
            <person name="Wang Q."/>
        </authorList>
    </citation>
    <scope>NUCLEOTIDE SEQUENCE [LARGE SCALE GENOMIC DNA]</scope>
    <source>
        <strain evidence="2">cv. Varoflay</strain>
    </source>
</reference>
<dbReference type="PANTHER" id="PTHR47123">
    <property type="entry name" value="F-BOX PROTEIN SKIP23"/>
    <property type="match status" value="1"/>
</dbReference>
<dbReference type="RefSeq" id="XP_021859607.1">
    <property type="nucleotide sequence ID" value="XM_022003915.1"/>
</dbReference>
<organism evidence="2 4">
    <name type="scientific">Spinacia oleracea</name>
    <name type="common">Spinach</name>
    <dbReference type="NCBI Taxonomy" id="3562"/>
    <lineage>
        <taxon>Eukaryota</taxon>
        <taxon>Viridiplantae</taxon>
        <taxon>Streptophyta</taxon>
        <taxon>Embryophyta</taxon>
        <taxon>Tracheophyta</taxon>
        <taxon>Spermatophyta</taxon>
        <taxon>Magnoliopsida</taxon>
        <taxon>eudicotyledons</taxon>
        <taxon>Gunneridae</taxon>
        <taxon>Pentapetalae</taxon>
        <taxon>Caryophyllales</taxon>
        <taxon>Chenopodiaceae</taxon>
        <taxon>Chenopodioideae</taxon>
        <taxon>Anserineae</taxon>
        <taxon>Spinacia</taxon>
    </lineage>
</organism>
<evidence type="ECO:0000313" key="2">
    <source>
        <dbReference type="Proteomes" id="UP000813463"/>
    </source>
</evidence>
<evidence type="ECO:0000313" key="5">
    <source>
        <dbReference type="RefSeq" id="XP_056692970.1"/>
    </source>
</evidence>
<evidence type="ECO:0000313" key="3">
    <source>
        <dbReference type="RefSeq" id="XP_021859606.1"/>
    </source>
</evidence>
<feature type="domain" description="KIB1-4 beta-propeller" evidence="1">
    <location>
        <begin position="96"/>
        <end position="354"/>
    </location>
</feature>
<sequence length="389" mass="43214">MKQKMAAITGGGSNGGELLSRWPNLPGDVLASITDLLDPKIGILRLRSICRSWRSSLSLLPPAINFPLKLPLLASNGASSSPSSHPPSGNLFLHERTVYFLSPPGYPSSNGGFLIKVKESKNAPNTFSLLNPILFEDKLPQPNFPLNLLDCSISLVCKSYVVSTDFECEQVVLKKVAVSTNFVNNGEFVVLGLKFSGGLLIWRFGDEGWTEIGVNGRCFDDIISYNDKFYATADMKGRLVMIDSRLKPIDLVPKLMFGSGISTHLVECDGNLYVVDQDIDNRGSKLGVFKLDDKGHFWDYELDLNDSVFFVGDYANFSLSRKYYNGGLRNMIYFKDVSLDDDGGEIDGHIKVFDLKTNTSSLLFESEKYAKLCWPPLSWFSQDAAIYFN</sequence>
<dbReference type="RefSeq" id="XP_056692970.1">
    <property type="nucleotide sequence ID" value="XM_056836992.1"/>
</dbReference>
<evidence type="ECO:0000313" key="4">
    <source>
        <dbReference type="RefSeq" id="XP_021859607.1"/>
    </source>
</evidence>
<dbReference type="Pfam" id="PF03478">
    <property type="entry name" value="Beta-prop_KIB1-4"/>
    <property type="match status" value="1"/>
</dbReference>
<keyword evidence="2" id="KW-1185">Reference proteome</keyword>
<dbReference type="PANTHER" id="PTHR47123:SF15">
    <property type="entry name" value="F-BOX PROTEIN SKIP23"/>
    <property type="match status" value="1"/>
</dbReference>
<gene>
    <name evidence="3 4 5" type="primary">LOC110798730</name>
</gene>
<dbReference type="OrthoDB" id="638130at2759"/>
<dbReference type="AlphaFoldDB" id="A0A9R0J2Q8"/>
<dbReference type="GO" id="GO:0016567">
    <property type="term" value="P:protein ubiquitination"/>
    <property type="evidence" value="ECO:0000318"/>
    <property type="project" value="GO_Central"/>
</dbReference>
<dbReference type="GeneID" id="110798730"/>
<dbReference type="InterPro" id="IPR051304">
    <property type="entry name" value="SCF_F-box_domain"/>
</dbReference>
<accession>A0A9R0J2Q8</accession>
<dbReference type="RefSeq" id="XP_021859606.1">
    <property type="nucleotide sequence ID" value="XM_022003914.1"/>
</dbReference>